<keyword evidence="8" id="KW-0175">Coiled coil</keyword>
<dbReference type="PROSITE" id="PS00359">
    <property type="entry name" value="RIBOSOMAL_L11"/>
    <property type="match status" value="1"/>
</dbReference>
<dbReference type="InterPro" id="IPR000911">
    <property type="entry name" value="Ribosomal_uL11"/>
</dbReference>
<dbReference type="SMART" id="SM00649">
    <property type="entry name" value="RL11"/>
    <property type="match status" value="1"/>
</dbReference>
<dbReference type="GO" id="GO:0006412">
    <property type="term" value="P:translation"/>
    <property type="evidence" value="ECO:0007669"/>
    <property type="project" value="UniProtKB-UniRule"/>
</dbReference>
<dbReference type="PANTHER" id="PTHR11661">
    <property type="entry name" value="60S RIBOSOMAL PROTEIN L12"/>
    <property type="match status" value="1"/>
</dbReference>
<sequence>MPDQIRALVEGGKATAGPPLGPALGPLGVPIPKVIAAINEKTKEFAGMQVPVIVKVKKDRTFEVEVGTPPVSALIKKELNLEKASGNPKAEKVANMLIEQAIKIAKMKEAVLLSNDLRGAVKTVVGSCVSMGILVEGKDAKEALKLIDSGEFDVKIRAGKTELTKEELAKLEQEKLALAEATKKAREQAEKKAQEIMEKMTGRERSEIKAALKEAGIPADIIQKLLPVEAAAAPGAAPAAGAPAAGGAAPKAEEKKAPEKKTGEKK</sequence>
<keyword evidence="2 6" id="KW-0699">rRNA-binding</keyword>
<dbReference type="AlphaFoldDB" id="A0A832X5M5"/>
<dbReference type="InterPro" id="IPR020783">
    <property type="entry name" value="Ribosomal_uL11_C"/>
</dbReference>
<dbReference type="NCBIfam" id="NF002232">
    <property type="entry name" value="PRK01143.1"/>
    <property type="match status" value="1"/>
</dbReference>
<dbReference type="CDD" id="cd00349">
    <property type="entry name" value="Ribosomal_L11"/>
    <property type="match status" value="1"/>
</dbReference>
<dbReference type="InterPro" id="IPR036769">
    <property type="entry name" value="Ribosomal_uL11_C_sf"/>
</dbReference>
<keyword evidence="13" id="KW-1185">Reference proteome</keyword>
<feature type="compositionally biased region" description="Low complexity" evidence="9">
    <location>
        <begin position="232"/>
        <end position="250"/>
    </location>
</feature>
<proteinExistence type="inferred from homology"/>
<dbReference type="SUPFAM" id="SSF54747">
    <property type="entry name" value="Ribosomal L11/L12e N-terminal domain"/>
    <property type="match status" value="1"/>
</dbReference>
<dbReference type="HAMAP" id="MF_00736">
    <property type="entry name" value="Ribosomal_uL11"/>
    <property type="match status" value="1"/>
</dbReference>
<feature type="region of interest" description="Disordered" evidence="9">
    <location>
        <begin position="232"/>
        <end position="266"/>
    </location>
</feature>
<evidence type="ECO:0000313" key="12">
    <source>
        <dbReference type="EMBL" id="HIJ99929.1"/>
    </source>
</evidence>
<evidence type="ECO:0000256" key="1">
    <source>
        <dbReference type="ARBA" id="ARBA00010537"/>
    </source>
</evidence>
<reference evidence="12 13" key="1">
    <citation type="journal article" name="Nat. Commun.">
        <title>Undinarchaeota illuminate DPANN phylogeny and the impact of gene transfer on archaeal evolution.</title>
        <authorList>
            <person name="Dombrowski N."/>
            <person name="Williams T.A."/>
            <person name="Sun J."/>
            <person name="Woodcroft B.J."/>
            <person name="Lee J.H."/>
            <person name="Minh B.Q."/>
            <person name="Rinke C."/>
            <person name="Spang A."/>
        </authorList>
    </citation>
    <scope>NUCLEOTIDE SEQUENCE [LARGE SCALE GENOMIC DNA]</scope>
    <source>
        <strain evidence="12">MAG_bin1129</strain>
    </source>
</reference>
<dbReference type="Gene3D" id="1.10.10.250">
    <property type="entry name" value="Ribosomal protein L11, C-terminal domain"/>
    <property type="match status" value="1"/>
</dbReference>
<name>A0A832X5M5_9ARCH</name>
<evidence type="ECO:0000256" key="8">
    <source>
        <dbReference type="SAM" id="Coils"/>
    </source>
</evidence>
<evidence type="ECO:0000313" key="13">
    <source>
        <dbReference type="Proteomes" id="UP000646946"/>
    </source>
</evidence>
<dbReference type="PANTHER" id="PTHR11661:SF1">
    <property type="entry name" value="LARGE RIBOSOMAL SUBUNIT PROTEIN UL11M"/>
    <property type="match status" value="1"/>
</dbReference>
<dbReference type="InterPro" id="IPR020785">
    <property type="entry name" value="Ribosomal_uL11_CS"/>
</dbReference>
<gene>
    <name evidence="6" type="primary">rpl11</name>
    <name evidence="12" type="ORF">H1016_00125</name>
</gene>
<organism evidence="12 13">
    <name type="scientific">Candidatus Naiadarchaeum limnaeum</name>
    <dbReference type="NCBI Taxonomy" id="2756139"/>
    <lineage>
        <taxon>Archaea</taxon>
        <taxon>Candidatus Undinarchaeota</taxon>
        <taxon>Candidatus Undinarchaeia</taxon>
        <taxon>Candidatus Naiadarchaeales</taxon>
        <taxon>Candidatus Naiadarchaeaceae</taxon>
        <taxon>Candidatus Naiadarchaeum</taxon>
    </lineage>
</organism>
<keyword evidence="3 6" id="KW-0694">RNA-binding</keyword>
<keyword evidence="4 6" id="KW-0689">Ribosomal protein</keyword>
<dbReference type="Proteomes" id="UP000646946">
    <property type="component" value="Unassembled WGS sequence"/>
</dbReference>
<evidence type="ECO:0000256" key="3">
    <source>
        <dbReference type="ARBA" id="ARBA00022884"/>
    </source>
</evidence>
<feature type="domain" description="Large ribosomal subunit protein uL11 C-terminal" evidence="10">
    <location>
        <begin position="68"/>
        <end position="135"/>
    </location>
</feature>
<evidence type="ECO:0000256" key="5">
    <source>
        <dbReference type="ARBA" id="ARBA00023274"/>
    </source>
</evidence>
<evidence type="ECO:0000256" key="2">
    <source>
        <dbReference type="ARBA" id="ARBA00022730"/>
    </source>
</evidence>
<dbReference type="GO" id="GO:0070180">
    <property type="term" value="F:large ribosomal subunit rRNA binding"/>
    <property type="evidence" value="ECO:0007669"/>
    <property type="project" value="UniProtKB-UniRule"/>
</dbReference>
<evidence type="ECO:0000259" key="11">
    <source>
        <dbReference type="Pfam" id="PF03946"/>
    </source>
</evidence>
<dbReference type="GO" id="GO:0003735">
    <property type="term" value="F:structural constituent of ribosome"/>
    <property type="evidence" value="ECO:0007669"/>
    <property type="project" value="InterPro"/>
</dbReference>
<dbReference type="SUPFAM" id="SSF46906">
    <property type="entry name" value="Ribosomal protein L11, C-terminal domain"/>
    <property type="match status" value="1"/>
</dbReference>
<comment type="function">
    <text evidence="6">Forms part of the ribosomal stalk which helps the ribosome interact with GTP-bound translation factors.</text>
</comment>
<comment type="similarity">
    <text evidence="1 6 7">Belongs to the universal ribosomal protein uL11 family.</text>
</comment>
<accession>A0A832X5M5</accession>
<dbReference type="InterPro" id="IPR036796">
    <property type="entry name" value="Ribosomal_uL11_N_sf"/>
</dbReference>
<dbReference type="Pfam" id="PF03946">
    <property type="entry name" value="Ribosomal_L11_N"/>
    <property type="match status" value="1"/>
</dbReference>
<dbReference type="GO" id="GO:0015934">
    <property type="term" value="C:large ribosomal subunit"/>
    <property type="evidence" value="ECO:0007669"/>
    <property type="project" value="TreeGrafter"/>
</dbReference>
<comment type="caution">
    <text evidence="12">The sequence shown here is derived from an EMBL/GenBank/DDBJ whole genome shotgun (WGS) entry which is preliminary data.</text>
</comment>
<feature type="coiled-coil region" evidence="8">
    <location>
        <begin position="161"/>
        <end position="199"/>
    </location>
</feature>
<evidence type="ECO:0000256" key="7">
    <source>
        <dbReference type="RuleBase" id="RU003978"/>
    </source>
</evidence>
<evidence type="ECO:0000256" key="4">
    <source>
        <dbReference type="ARBA" id="ARBA00022980"/>
    </source>
</evidence>
<dbReference type="InterPro" id="IPR020784">
    <property type="entry name" value="Ribosomal_uL11_N"/>
</dbReference>
<dbReference type="EMBL" id="DVAB01000003">
    <property type="protein sequence ID" value="HIJ99929.1"/>
    <property type="molecule type" value="Genomic_DNA"/>
</dbReference>
<feature type="domain" description="Large ribosomal subunit protein uL11 N-terminal" evidence="11">
    <location>
        <begin position="5"/>
        <end position="62"/>
    </location>
</feature>
<evidence type="ECO:0000259" key="10">
    <source>
        <dbReference type="Pfam" id="PF00298"/>
    </source>
</evidence>
<evidence type="ECO:0000256" key="9">
    <source>
        <dbReference type="SAM" id="MobiDB-lite"/>
    </source>
</evidence>
<dbReference type="Gene3D" id="3.30.1550.10">
    <property type="entry name" value="Ribosomal protein L11/L12, N-terminal domain"/>
    <property type="match status" value="1"/>
</dbReference>
<comment type="subunit">
    <text evidence="6">Part of the ribosomal stalk of the 50S ribosomal subunit. Interacts with L10 and the large rRNA to form the base of the stalk. L10 forms an elongated spine to which L12 dimers bind in a sequential fashion forming a multimeric L10(L12)X complex.</text>
</comment>
<evidence type="ECO:0000256" key="6">
    <source>
        <dbReference type="HAMAP-Rule" id="MF_00736"/>
    </source>
</evidence>
<feature type="compositionally biased region" description="Basic and acidic residues" evidence="9">
    <location>
        <begin position="251"/>
        <end position="266"/>
    </location>
</feature>
<keyword evidence="5 6" id="KW-0687">Ribonucleoprotein</keyword>
<dbReference type="Pfam" id="PF00298">
    <property type="entry name" value="Ribosomal_L11"/>
    <property type="match status" value="1"/>
</dbReference>
<protein>
    <recommendedName>
        <fullName evidence="6">Large ribosomal subunit protein uL11</fullName>
    </recommendedName>
</protein>